<feature type="compositionally biased region" description="Polar residues" evidence="4">
    <location>
        <begin position="991"/>
        <end position="1003"/>
    </location>
</feature>
<organism evidence="6">
    <name type="scientific">Schistocephalus solidus</name>
    <name type="common">Tapeworm</name>
    <dbReference type="NCBI Taxonomy" id="70667"/>
    <lineage>
        <taxon>Eukaryota</taxon>
        <taxon>Metazoa</taxon>
        <taxon>Spiralia</taxon>
        <taxon>Lophotrochozoa</taxon>
        <taxon>Platyhelminthes</taxon>
        <taxon>Cestoda</taxon>
        <taxon>Eucestoda</taxon>
        <taxon>Diphyllobothriidea</taxon>
        <taxon>Diphyllobothriidae</taxon>
        <taxon>Schistocephalus</taxon>
    </lineage>
</organism>
<dbReference type="SUPFAM" id="SSF46774">
    <property type="entry name" value="ARID-like"/>
    <property type="match status" value="1"/>
</dbReference>
<feature type="region of interest" description="Disordered" evidence="4">
    <location>
        <begin position="418"/>
        <end position="438"/>
    </location>
</feature>
<feature type="compositionally biased region" description="Polar residues" evidence="4">
    <location>
        <begin position="937"/>
        <end position="953"/>
    </location>
</feature>
<feature type="non-terminal residue" evidence="6">
    <location>
        <position position="1"/>
    </location>
</feature>
<dbReference type="SMART" id="SM01014">
    <property type="entry name" value="ARID"/>
    <property type="match status" value="1"/>
</dbReference>
<evidence type="ECO:0000256" key="3">
    <source>
        <dbReference type="ARBA" id="ARBA00023242"/>
    </source>
</evidence>
<evidence type="ECO:0000256" key="4">
    <source>
        <dbReference type="SAM" id="MobiDB-lite"/>
    </source>
</evidence>
<feature type="region of interest" description="Disordered" evidence="4">
    <location>
        <begin position="726"/>
        <end position="769"/>
    </location>
</feature>
<evidence type="ECO:0000256" key="2">
    <source>
        <dbReference type="ARBA" id="ARBA00023163"/>
    </source>
</evidence>
<feature type="region of interest" description="Disordered" evidence="4">
    <location>
        <begin position="991"/>
        <end position="1033"/>
    </location>
</feature>
<dbReference type="PROSITE" id="PS51011">
    <property type="entry name" value="ARID"/>
    <property type="match status" value="1"/>
</dbReference>
<evidence type="ECO:0000259" key="5">
    <source>
        <dbReference type="PROSITE" id="PS51011"/>
    </source>
</evidence>
<dbReference type="Gene3D" id="1.10.150.60">
    <property type="entry name" value="ARID DNA-binding domain"/>
    <property type="match status" value="1"/>
</dbReference>
<dbReference type="PANTHER" id="PTHR22970">
    <property type="entry name" value="AT-RICH INTERACTIVE DOMAIN-CONTAINING PROTEIN 2"/>
    <property type="match status" value="1"/>
</dbReference>
<dbReference type="InterPro" id="IPR013087">
    <property type="entry name" value="Znf_C2H2_type"/>
</dbReference>
<feature type="compositionally biased region" description="Low complexity" evidence="4">
    <location>
        <begin position="1312"/>
        <end position="1326"/>
    </location>
</feature>
<feature type="region of interest" description="Disordered" evidence="4">
    <location>
        <begin position="1276"/>
        <end position="1334"/>
    </location>
</feature>
<gene>
    <name evidence="6" type="ORF">TR150479</name>
</gene>
<dbReference type="InterPro" id="IPR052406">
    <property type="entry name" value="Chromatin_Remodeling_Comp"/>
</dbReference>
<accession>A0A0X3NUB5</accession>
<dbReference type="PROSITE" id="PS00028">
    <property type="entry name" value="ZINC_FINGER_C2H2_1"/>
    <property type="match status" value="1"/>
</dbReference>
<feature type="region of interest" description="Disordered" evidence="4">
    <location>
        <begin position="891"/>
        <end position="978"/>
    </location>
</feature>
<protein>
    <recommendedName>
        <fullName evidence="5">ARID domain-containing protein</fullName>
    </recommendedName>
</protein>
<evidence type="ECO:0000313" key="6">
    <source>
        <dbReference type="EMBL" id="JAP39312.1"/>
    </source>
</evidence>
<name>A0A0X3NUB5_SCHSO</name>
<keyword evidence="3" id="KW-0539">Nucleus</keyword>
<proteinExistence type="predicted"/>
<keyword evidence="2" id="KW-0804">Transcription</keyword>
<evidence type="ECO:0000256" key="1">
    <source>
        <dbReference type="ARBA" id="ARBA00023015"/>
    </source>
</evidence>
<dbReference type="SMART" id="SM00501">
    <property type="entry name" value="BRIGHT"/>
    <property type="match status" value="1"/>
</dbReference>
<dbReference type="InterPro" id="IPR036431">
    <property type="entry name" value="ARID_dom_sf"/>
</dbReference>
<feature type="compositionally biased region" description="Pro residues" evidence="4">
    <location>
        <begin position="921"/>
        <end position="930"/>
    </location>
</feature>
<dbReference type="EMBL" id="GEEE01023913">
    <property type="protein sequence ID" value="JAP39312.1"/>
    <property type="molecule type" value="Transcribed_RNA"/>
</dbReference>
<feature type="compositionally biased region" description="Polar residues" evidence="4">
    <location>
        <begin position="1280"/>
        <end position="1311"/>
    </location>
</feature>
<dbReference type="Pfam" id="PF01388">
    <property type="entry name" value="ARID"/>
    <property type="match status" value="1"/>
</dbReference>
<dbReference type="CDD" id="cd16100">
    <property type="entry name" value="ARID"/>
    <property type="match status" value="1"/>
</dbReference>
<keyword evidence="1" id="KW-0805">Transcription regulation</keyword>
<feature type="domain" description="ARID" evidence="5">
    <location>
        <begin position="56"/>
        <end position="148"/>
    </location>
</feature>
<sequence length="1592" mass="171759">DLQSSQSLIEPGYLGSPKNSWLPGNEGLFKSSDTNMYAAHMRRISSAPDFGHSANLPEEKSFFNQLNNFCRRQGRSPILPPFVNGSSINLYQLYKSVVKSGGYTKVTENKQWGLVAKSLKLPSPCVNVALALRRMYFQYLIAFEGELNPELRLESLLIQPDESFENSGDRNMPAAIDRMLGIIAPRPAYTSSGMHRSASHLGVTSLHSLAMRPRHSLELQSGPYECSVGAGLHSNGIGIHPENLFDVRQFTVLETAEKCLLSGLSNEVDLSLNSILFLSALIHPSNATPLRLSHCNNILQLILASVGIYDEGPASLRLLAKTWTASSSLDFKQFWNNMSGEIYREFLREDSCLLKEHSISAMHDAAAEPSTPPVAEDLFAPSLPSFSSSNNGPPVKDEEACLSRVLTVATLLVNLVTPPSSSSTTVTLPPQPEEDDDDLEQSVVFGFASSSHRHWMSSIQLQHQQQPQQRRQPASRSLLPFHLPPLSACRDNARVLSASPTALRFAFLCAYAHHSGLRQLGLQLLGSLRYPLNPAPPLSAVSDLVYLPAAAAGCCTGLELISVRFLCRCLLQSSDRCDMLAGLSLLTNLLRVPDGANVEALFTGLPQSTWARLIQLLCLPDLALVCAALEALYCATGMGLLACTRFWRALAVSDDTVSARAPDTVFAARHASIHLRPLLALLSLEGQSMGTGSLHRVKVMQRHAPFPQTAPTFQMGTPVMSVALPPRSSPLPSRPIYGSPVPLQPGSSPSHIHPHTQPQPVTGTGPYTHVTPSAFQSHSSLPSFMHRTVPPPTAPAGPPPPNLLPYAERTSPLIAQTPSRPHHTSLPLPLPPPRAPCSSLVSLLSTSTGSSTAAVPPMVSSPPTTLVGLTKNSGGLHLSADNKLANAVNSGSPLPLRVPPLVANVKPEPSSLSELTDRLQMPPPSLPPPSALRRVSKASSSSPPQNREGTNATPPGRHNLRSHSPIKTDSSPPANGCAIPVKLEVRPLTLSVNNDSPSKSQFLPSILPTEPTTEHSSGRNSPPALSPTSVLPSRETLNSCVKVSPVSKSNSSTSLLEEVLNAPSTKSQLSSLLGDDATTPVKSLADGRLVNGEKRQLSPEDQQKGLDCPFSGNGIKKELLNSPPLNRLLVSKGSDVKLSRKEDQIVYRSSMLNGAVYSAETDPMRPKRPKMSPNSTTLNELEDRKGNILVSNCLSNGVDHNGLLSSPERKELPVANSTLPVETSRCPITTSTPNRTRIGQRWLRYNRSGIFSFLRRRIFPLRNRIVVPSWQRHRRRKLENVTSGASSEGTNIGATAVKSSSRSQDSLNTAGSSTSVAVSDPLSSSSSPPPNRTQAPPPFLCEWDACMMEFTTPKQVVCHVYSTHLNFDVPATATKDLERRCCLWSDCPSTMVPRAPYALIGHVIDLHCSPSELQARRSCRPLGLSTPRPCPTGPPCRPTPPYGGGDPTGWSIIKEVETRRLQSELWFSQMTGPQAHRLMAAAAAGRGGTGPFFGSSSGPPPREGPVTKHLRVTAALVLRNLATYVPEARKWLASETSLLCEIAMGACPGSSSFRTNDAGRIIAQCLAICQENASDDYYWPFRCGSHSVDLDA</sequence>
<reference evidence="6" key="1">
    <citation type="submission" date="2016-01" db="EMBL/GenBank/DDBJ databases">
        <title>Reference transcriptome for the parasite Schistocephalus solidus: insights into the molecular evolution of parasitism.</title>
        <authorList>
            <person name="Hebert F.O."/>
            <person name="Grambauer S."/>
            <person name="Barber I."/>
            <person name="Landry C.R."/>
            <person name="Aubin-Horth N."/>
        </authorList>
    </citation>
    <scope>NUCLEOTIDE SEQUENCE</scope>
</reference>
<dbReference type="InterPro" id="IPR001606">
    <property type="entry name" value="ARID_dom"/>
</dbReference>
<feature type="compositionally biased region" description="Low complexity" evidence="4">
    <location>
        <begin position="418"/>
        <end position="428"/>
    </location>
</feature>
<dbReference type="GO" id="GO:0003677">
    <property type="term" value="F:DNA binding"/>
    <property type="evidence" value="ECO:0007669"/>
    <property type="project" value="InterPro"/>
</dbReference>
<feature type="compositionally biased region" description="Polar residues" evidence="4">
    <location>
        <begin position="745"/>
        <end position="762"/>
    </location>
</feature>
<dbReference type="PANTHER" id="PTHR22970:SF14">
    <property type="entry name" value="AT-RICH INTERACTIVE DOMAIN-CONTAINING PROTEIN 2"/>
    <property type="match status" value="1"/>
</dbReference>